<feature type="non-terminal residue" evidence="2">
    <location>
        <position position="1"/>
    </location>
</feature>
<feature type="transmembrane region" description="Helical" evidence="1">
    <location>
        <begin position="57"/>
        <end position="81"/>
    </location>
</feature>
<reference evidence="3" key="1">
    <citation type="submission" date="2022-10" db="EMBL/GenBank/DDBJ databases">
        <title>Genome assembly of Pristionchus species.</title>
        <authorList>
            <person name="Yoshida K."/>
            <person name="Sommer R.J."/>
        </authorList>
    </citation>
    <scope>NUCLEOTIDE SEQUENCE [LARGE SCALE GENOMIC DNA]</scope>
    <source>
        <strain evidence="3">RS5460</strain>
    </source>
</reference>
<keyword evidence="3" id="KW-1185">Reference proteome</keyword>
<accession>A0AAN5I6H8</accession>
<keyword evidence="1" id="KW-0472">Membrane</keyword>
<dbReference type="Proteomes" id="UP001328107">
    <property type="component" value="Unassembled WGS sequence"/>
</dbReference>
<evidence type="ECO:0000256" key="1">
    <source>
        <dbReference type="SAM" id="Phobius"/>
    </source>
</evidence>
<keyword evidence="1" id="KW-0812">Transmembrane</keyword>
<evidence type="ECO:0000313" key="3">
    <source>
        <dbReference type="Proteomes" id="UP001328107"/>
    </source>
</evidence>
<comment type="caution">
    <text evidence="2">The sequence shown here is derived from an EMBL/GenBank/DDBJ whole genome shotgun (WGS) entry which is preliminary data.</text>
</comment>
<name>A0AAN5I6H8_9BILA</name>
<gene>
    <name evidence="2" type="ORF">PMAYCL1PPCAC_22396</name>
</gene>
<evidence type="ECO:0000313" key="2">
    <source>
        <dbReference type="EMBL" id="GMR52201.1"/>
    </source>
</evidence>
<organism evidence="2 3">
    <name type="scientific">Pristionchus mayeri</name>
    <dbReference type="NCBI Taxonomy" id="1317129"/>
    <lineage>
        <taxon>Eukaryota</taxon>
        <taxon>Metazoa</taxon>
        <taxon>Ecdysozoa</taxon>
        <taxon>Nematoda</taxon>
        <taxon>Chromadorea</taxon>
        <taxon>Rhabditida</taxon>
        <taxon>Rhabditina</taxon>
        <taxon>Diplogasteromorpha</taxon>
        <taxon>Diplogasteroidea</taxon>
        <taxon>Neodiplogasteridae</taxon>
        <taxon>Pristionchus</taxon>
    </lineage>
</organism>
<dbReference type="EMBL" id="BTRK01000005">
    <property type="protein sequence ID" value="GMR52201.1"/>
    <property type="molecule type" value="Genomic_DNA"/>
</dbReference>
<protein>
    <submittedName>
        <fullName evidence="2">Uncharacterized protein</fullName>
    </submittedName>
</protein>
<sequence>LILTLLFADIQIDDNSMVKVSSLVDAVLDSQLLNPIILWLFGPQAFSVRSSDLENNIFIFLVIFYGILLLLSVMSFILTAYMTV</sequence>
<dbReference type="AlphaFoldDB" id="A0AAN5I6H8"/>
<keyword evidence="1" id="KW-1133">Transmembrane helix</keyword>
<proteinExistence type="predicted"/>